<evidence type="ECO:0000313" key="3">
    <source>
        <dbReference type="Proteomes" id="UP000774947"/>
    </source>
</evidence>
<reference evidence="2" key="1">
    <citation type="journal article" date="2021" name="PeerJ">
        <title>Extensive microbial diversity within the chicken gut microbiome revealed by metagenomics and culture.</title>
        <authorList>
            <person name="Gilroy R."/>
            <person name="Ravi A."/>
            <person name="Getino M."/>
            <person name="Pursley I."/>
            <person name="Horton D.L."/>
            <person name="Alikhan N.F."/>
            <person name="Baker D."/>
            <person name="Gharbi K."/>
            <person name="Hall N."/>
            <person name="Watson M."/>
            <person name="Adriaenssens E.M."/>
            <person name="Foster-Nyarko E."/>
            <person name="Jarju S."/>
            <person name="Secka A."/>
            <person name="Antonio M."/>
            <person name="Oren A."/>
            <person name="Chaudhuri R.R."/>
            <person name="La Ragione R."/>
            <person name="Hildebrand F."/>
            <person name="Pallen M.J."/>
        </authorList>
    </citation>
    <scope>NUCLEOTIDE SEQUENCE</scope>
    <source>
        <strain evidence="2">CHK173-2119</strain>
    </source>
</reference>
<keyword evidence="1" id="KW-0812">Transmembrane</keyword>
<evidence type="ECO:0000256" key="1">
    <source>
        <dbReference type="SAM" id="Phobius"/>
    </source>
</evidence>
<dbReference type="Pfam" id="PF06028">
    <property type="entry name" value="DUF915"/>
    <property type="match status" value="1"/>
</dbReference>
<keyword evidence="1" id="KW-0472">Membrane</keyword>
<proteinExistence type="predicted"/>
<protein>
    <submittedName>
        <fullName evidence="2">Alpha/beta hydrolase</fullName>
    </submittedName>
</protein>
<reference evidence="2" key="2">
    <citation type="submission" date="2021-09" db="EMBL/GenBank/DDBJ databases">
        <authorList>
            <person name="Gilroy R."/>
        </authorList>
    </citation>
    <scope>NUCLEOTIDE SEQUENCE</scope>
    <source>
        <strain evidence="2">CHK173-2119</strain>
    </source>
</reference>
<dbReference type="Proteomes" id="UP000774947">
    <property type="component" value="Unassembled WGS sequence"/>
</dbReference>
<sequence length="304" mass="34500">MKHTTHTKNKLASGMLGAVSGFATVSMLLHFRHQAKTKIEHQELAKAQQPNHGIKPLAPTAQQIPTVYVHGFRGGDYTTNKMVLSAQKAIKTRTYLKVLVDWRGELTYEGCWSNDPNPLVQLVFKDKWMPTRQIVNWLDIVLPKLKEKYHFNEYNAVGHSLGATALVRVEMRNYHNANFPKLNKLVLVAGPFDGVVAFGDWPNVNHLLPSGRPVLMNPHYLQLLLNRDHFPSNVSVLNIYGNIDDNSNTDKYISVISAKSIRYILAPIVKAFHEVEVHGQDAEHSKMHDDDNVLSIINRFLFEH</sequence>
<keyword evidence="2" id="KW-0378">Hydrolase</keyword>
<dbReference type="InterPro" id="IPR010315">
    <property type="entry name" value="DUF915_hydro-like"/>
</dbReference>
<evidence type="ECO:0000313" key="2">
    <source>
        <dbReference type="EMBL" id="HJE14768.1"/>
    </source>
</evidence>
<dbReference type="GO" id="GO:0016787">
    <property type="term" value="F:hydrolase activity"/>
    <property type="evidence" value="ECO:0007669"/>
    <property type="project" value="UniProtKB-KW"/>
</dbReference>
<dbReference type="AlphaFoldDB" id="A0A921B240"/>
<feature type="transmembrane region" description="Helical" evidence="1">
    <location>
        <begin position="12"/>
        <end position="31"/>
    </location>
</feature>
<dbReference type="InterPro" id="IPR029058">
    <property type="entry name" value="AB_hydrolase_fold"/>
</dbReference>
<accession>A0A921B240</accession>
<name>A0A921B240_9LACO</name>
<dbReference type="EMBL" id="DYXY01000037">
    <property type="protein sequence ID" value="HJE14768.1"/>
    <property type="molecule type" value="Genomic_DNA"/>
</dbReference>
<dbReference type="SUPFAM" id="SSF53474">
    <property type="entry name" value="alpha/beta-Hydrolases"/>
    <property type="match status" value="1"/>
</dbReference>
<dbReference type="Gene3D" id="3.40.50.1820">
    <property type="entry name" value="alpha/beta hydrolase"/>
    <property type="match status" value="1"/>
</dbReference>
<gene>
    <name evidence="2" type="ORF">K8W17_01645</name>
</gene>
<keyword evidence="1" id="KW-1133">Transmembrane helix</keyword>
<organism evidence="2 3">
    <name type="scientific">Lapidilactobacillus dextrinicus</name>
    <dbReference type="NCBI Taxonomy" id="51664"/>
    <lineage>
        <taxon>Bacteria</taxon>
        <taxon>Bacillati</taxon>
        <taxon>Bacillota</taxon>
        <taxon>Bacilli</taxon>
        <taxon>Lactobacillales</taxon>
        <taxon>Lactobacillaceae</taxon>
        <taxon>Lapidilactobacillus</taxon>
    </lineage>
</organism>
<comment type="caution">
    <text evidence="2">The sequence shown here is derived from an EMBL/GenBank/DDBJ whole genome shotgun (WGS) entry which is preliminary data.</text>
</comment>